<evidence type="ECO:0000259" key="2">
    <source>
        <dbReference type="Pfam" id="PF13731"/>
    </source>
</evidence>
<feature type="signal peptide" evidence="1">
    <location>
        <begin position="1"/>
        <end position="23"/>
    </location>
</feature>
<gene>
    <name evidence="3" type="ORF">P7H70_12325</name>
</gene>
<sequence>MKKNLLFLIVSLSSFTVGTQVFAENNELTTKTTANVEDGVFKVKAASGSINFGEIQPAANRRIERRAYYPKINSAEFKNNVNLNTETYYWDYGNPYDPNSEPTISPEPNIGTSLSTIEVFNSDLNITDWQVKLSRTPMKNKNNKEISGEKLFIGEMNDWGDLIRMAEKDNYQLANHVTVTGEKTLVASYSKDASYGTHLISPFGKQSENANDEPIENNIEIKNMFLGISADTVIPEKGEYSSDLIWTIEKGPAAESIQ</sequence>
<keyword evidence="1" id="KW-0732">Signal</keyword>
<proteinExistence type="predicted"/>
<dbReference type="Proteomes" id="UP001268577">
    <property type="component" value="Unassembled WGS sequence"/>
</dbReference>
<evidence type="ECO:0000256" key="1">
    <source>
        <dbReference type="SAM" id="SignalP"/>
    </source>
</evidence>
<accession>A0AAW8U6T5</accession>
<comment type="caution">
    <text evidence="3">The sequence shown here is derived from an EMBL/GenBank/DDBJ whole genome shotgun (WGS) entry which is preliminary data.</text>
</comment>
<feature type="domain" description="WxL" evidence="2">
    <location>
        <begin position="34"/>
        <end position="252"/>
    </location>
</feature>
<dbReference type="RefSeq" id="WP_311985577.1">
    <property type="nucleotide sequence ID" value="NZ_JARQBZ010000026.1"/>
</dbReference>
<reference evidence="3" key="1">
    <citation type="submission" date="2023-03" db="EMBL/GenBank/DDBJ databases">
        <authorList>
            <person name="Shen W."/>
            <person name="Cai J."/>
        </authorList>
    </citation>
    <scope>NUCLEOTIDE SEQUENCE</scope>
    <source>
        <strain evidence="3">P96-3</strain>
    </source>
</reference>
<evidence type="ECO:0000313" key="4">
    <source>
        <dbReference type="Proteomes" id="UP001268577"/>
    </source>
</evidence>
<dbReference type="EMBL" id="JARQBZ010000026">
    <property type="protein sequence ID" value="MDT2834824.1"/>
    <property type="molecule type" value="Genomic_DNA"/>
</dbReference>
<dbReference type="AlphaFoldDB" id="A0AAW8U6T5"/>
<dbReference type="InterPro" id="IPR027994">
    <property type="entry name" value="WxL_dom"/>
</dbReference>
<feature type="chain" id="PRO_5043936745" evidence="1">
    <location>
        <begin position="24"/>
        <end position="258"/>
    </location>
</feature>
<protein>
    <submittedName>
        <fullName evidence="3">WxL domain-containing protein</fullName>
    </submittedName>
</protein>
<organism evidence="3 4">
    <name type="scientific">Vagococcus carniphilus</name>
    <dbReference type="NCBI Taxonomy" id="218144"/>
    <lineage>
        <taxon>Bacteria</taxon>
        <taxon>Bacillati</taxon>
        <taxon>Bacillota</taxon>
        <taxon>Bacilli</taxon>
        <taxon>Lactobacillales</taxon>
        <taxon>Enterococcaceae</taxon>
        <taxon>Vagococcus</taxon>
    </lineage>
</organism>
<name>A0AAW8U6T5_9ENTE</name>
<dbReference type="Pfam" id="PF13731">
    <property type="entry name" value="WxL"/>
    <property type="match status" value="1"/>
</dbReference>
<evidence type="ECO:0000313" key="3">
    <source>
        <dbReference type="EMBL" id="MDT2834824.1"/>
    </source>
</evidence>